<dbReference type="InterPro" id="IPR003416">
    <property type="entry name" value="MgtC/SapB/SrpB/YhiD_fam"/>
</dbReference>
<keyword evidence="13" id="KW-1185">Reference proteome</keyword>
<feature type="transmembrane region" description="Helical" evidence="9">
    <location>
        <begin position="35"/>
        <end position="55"/>
    </location>
</feature>
<dbReference type="Pfam" id="PF21770">
    <property type="entry name" value="MgtC_SapB_C"/>
    <property type="match status" value="1"/>
</dbReference>
<name>A0A063Y5V7_9GAMM</name>
<dbReference type="PANTHER" id="PTHR33778:SF3">
    <property type="entry name" value="PROTEIN MGTC"/>
    <property type="match status" value="1"/>
</dbReference>
<dbReference type="PRINTS" id="PR01837">
    <property type="entry name" value="MGTCSAPBPROT"/>
</dbReference>
<keyword evidence="5 9" id="KW-0812">Transmembrane</keyword>
<evidence type="ECO:0000259" key="10">
    <source>
        <dbReference type="Pfam" id="PF02308"/>
    </source>
</evidence>
<feature type="transmembrane region" description="Helical" evidence="9">
    <location>
        <begin position="101"/>
        <end position="128"/>
    </location>
</feature>
<evidence type="ECO:0000256" key="6">
    <source>
        <dbReference type="ARBA" id="ARBA00022989"/>
    </source>
</evidence>
<dbReference type="Gene3D" id="3.30.70.260">
    <property type="match status" value="1"/>
</dbReference>
<comment type="subcellular location">
    <subcellularLocation>
        <location evidence="9">Cell inner membrane</location>
        <topology evidence="9">Multi-pass membrane protein</topology>
    </subcellularLocation>
    <subcellularLocation>
        <location evidence="1">Cell membrane</location>
        <topology evidence="1">Multi-pass membrane protein</topology>
    </subcellularLocation>
</comment>
<feature type="domain" description="MgtC-like C-terminal" evidence="11">
    <location>
        <begin position="152"/>
        <end position="231"/>
    </location>
</feature>
<evidence type="ECO:0000313" key="12">
    <source>
        <dbReference type="EMBL" id="KDE39892.1"/>
    </source>
</evidence>
<dbReference type="Proteomes" id="UP000027318">
    <property type="component" value="Unassembled WGS sequence"/>
</dbReference>
<reference evidence="12 13" key="1">
    <citation type="journal article" date="2005" name="Int. J. Syst. Evol. Microbiol.">
        <title>Nitrincola lacisaponensis gen. nov., sp. nov., a novel alkaliphilic bacterium isolated from an alkaline, saline lake.</title>
        <authorList>
            <person name="Dimitriu P.A."/>
            <person name="Shukla S.K."/>
            <person name="Conradt J."/>
            <person name="Marquez M.C."/>
            <person name="Ventosa A."/>
            <person name="Maglia A."/>
            <person name="Peyton B.M."/>
            <person name="Pinkart H.C."/>
            <person name="Mormile M.R."/>
        </authorList>
    </citation>
    <scope>NUCLEOTIDE SEQUENCE [LARGE SCALE GENOMIC DNA]</scope>
    <source>
        <strain evidence="12 13">4CA</strain>
    </source>
</reference>
<dbReference type="GO" id="GO:0005886">
    <property type="term" value="C:plasma membrane"/>
    <property type="evidence" value="ECO:0007669"/>
    <property type="project" value="UniProtKB-SubCell"/>
</dbReference>
<feature type="domain" description="MgtC/SapB/SrpB/YhiD N-terminal" evidence="10">
    <location>
        <begin position="12"/>
        <end position="133"/>
    </location>
</feature>
<comment type="similarity">
    <text evidence="2 9">Belongs to the MgtC/SapB family.</text>
</comment>
<dbReference type="Pfam" id="PF02308">
    <property type="entry name" value="MgtC"/>
    <property type="match status" value="1"/>
</dbReference>
<dbReference type="RefSeq" id="WP_204368213.1">
    <property type="nucleotide sequence ID" value="NZ_JMSZ01000021.1"/>
</dbReference>
<sequence>MMHTALNLLMPLMLASALGALVGMERQWRQRMAGLRTNALVSLGAASFTLMSMMVEGDASPTRVAAQVVSGIGFLGAGVIMKEGANIKGLNTAATLWCSAAIGVMAGAGYFMAAVVVASVILATNMLLRPLVRLINRQPMDEAQQGEIWWQYLLEITCREQEEAHNRALLLEGLADSGLQLQKLESENLHDQDTLRVCVRARLMATERNDPVVEKVIGRLSLEASVTSAGWDVKEL</sequence>
<dbReference type="EMBL" id="JMSZ01000021">
    <property type="protein sequence ID" value="KDE39892.1"/>
    <property type="molecule type" value="Genomic_DNA"/>
</dbReference>
<evidence type="ECO:0000256" key="5">
    <source>
        <dbReference type="ARBA" id="ARBA00022692"/>
    </source>
</evidence>
<evidence type="ECO:0000313" key="13">
    <source>
        <dbReference type="Proteomes" id="UP000027318"/>
    </source>
</evidence>
<feature type="transmembrane region" description="Helical" evidence="9">
    <location>
        <begin position="64"/>
        <end position="81"/>
    </location>
</feature>
<evidence type="ECO:0000259" key="11">
    <source>
        <dbReference type="Pfam" id="PF21770"/>
    </source>
</evidence>
<dbReference type="PATRIC" id="fig|267850.7.peg.1507"/>
<dbReference type="InterPro" id="IPR048640">
    <property type="entry name" value="MgtC-like_C"/>
</dbReference>
<keyword evidence="7 9" id="KW-0472">Membrane</keyword>
<dbReference type="STRING" id="267850.ADINL_1529"/>
<dbReference type="PANTHER" id="PTHR33778">
    <property type="entry name" value="PROTEIN MGTC"/>
    <property type="match status" value="1"/>
</dbReference>
<dbReference type="InterPro" id="IPR049177">
    <property type="entry name" value="MgtC_SapB_SrpB_YhiD_N"/>
</dbReference>
<keyword evidence="9" id="KW-0997">Cell inner membrane</keyword>
<evidence type="ECO:0000256" key="1">
    <source>
        <dbReference type="ARBA" id="ARBA00004651"/>
    </source>
</evidence>
<comment type="caution">
    <text evidence="12">The sequence shown here is derived from an EMBL/GenBank/DDBJ whole genome shotgun (WGS) entry which is preliminary data.</text>
</comment>
<gene>
    <name evidence="12" type="ORF">ADINL_1529</name>
</gene>
<dbReference type="AlphaFoldDB" id="A0A063Y5V7"/>
<protein>
    <recommendedName>
        <fullName evidence="3 9">Protein MgtC</fullName>
    </recommendedName>
</protein>
<evidence type="ECO:0000256" key="7">
    <source>
        <dbReference type="ARBA" id="ARBA00023136"/>
    </source>
</evidence>
<evidence type="ECO:0000256" key="9">
    <source>
        <dbReference type="RuleBase" id="RU365041"/>
    </source>
</evidence>
<comment type="function">
    <text evidence="8">Virulence factor required for growth in low Mg(2+) medium and for intramacrophage survival. May be involved in regulating membrane potential by activating Na(+)/K(+)-ATPase.</text>
</comment>
<evidence type="ECO:0000256" key="8">
    <source>
        <dbReference type="ARBA" id="ARBA00025369"/>
    </source>
</evidence>
<keyword evidence="6 9" id="KW-1133">Transmembrane helix</keyword>
<proteinExistence type="inferred from homology"/>
<organism evidence="12 13">
    <name type="scientific">Nitrincola lacisaponensis</name>
    <dbReference type="NCBI Taxonomy" id="267850"/>
    <lineage>
        <taxon>Bacteria</taxon>
        <taxon>Pseudomonadati</taxon>
        <taxon>Pseudomonadota</taxon>
        <taxon>Gammaproteobacteria</taxon>
        <taxon>Oceanospirillales</taxon>
        <taxon>Oceanospirillaceae</taxon>
        <taxon>Nitrincola</taxon>
    </lineage>
</organism>
<evidence type="ECO:0000256" key="4">
    <source>
        <dbReference type="ARBA" id="ARBA00022475"/>
    </source>
</evidence>
<keyword evidence="4" id="KW-1003">Cell membrane</keyword>
<evidence type="ECO:0000256" key="3">
    <source>
        <dbReference type="ARBA" id="ARBA00013833"/>
    </source>
</evidence>
<evidence type="ECO:0000256" key="2">
    <source>
        <dbReference type="ARBA" id="ARBA00009298"/>
    </source>
</evidence>
<accession>A0A063Y5V7</accession>